<dbReference type="Gene3D" id="3.40.30.10">
    <property type="entry name" value="Glutaredoxin"/>
    <property type="match status" value="1"/>
</dbReference>
<organism evidence="3">
    <name type="scientific">uncultured Sulfurovum sp</name>
    <dbReference type="NCBI Taxonomy" id="269237"/>
    <lineage>
        <taxon>Bacteria</taxon>
        <taxon>Pseudomonadati</taxon>
        <taxon>Campylobacterota</taxon>
        <taxon>Epsilonproteobacteria</taxon>
        <taxon>Campylobacterales</taxon>
        <taxon>Sulfurovaceae</taxon>
        <taxon>Sulfurovum</taxon>
        <taxon>environmental samples</taxon>
    </lineage>
</organism>
<dbReference type="GO" id="GO:0016209">
    <property type="term" value="F:antioxidant activity"/>
    <property type="evidence" value="ECO:0007669"/>
    <property type="project" value="InterPro"/>
</dbReference>
<dbReference type="Pfam" id="PF00578">
    <property type="entry name" value="AhpC-TSA"/>
    <property type="match status" value="1"/>
</dbReference>
<name>A0A6S6TTL6_9BACT</name>
<dbReference type="InterPro" id="IPR050553">
    <property type="entry name" value="Thioredoxin_ResA/DsbE_sf"/>
</dbReference>
<dbReference type="CDD" id="cd02966">
    <property type="entry name" value="TlpA_like_family"/>
    <property type="match status" value="1"/>
</dbReference>
<gene>
    <name evidence="3" type="ORF">HELGO_WM5334</name>
</gene>
<sequence>MKKIIISLLILLNITLHAQEMEMTDTNGESYKVQVQGDQFEIEGMKGKVVFLEFFGLRCPACRELMPTLIKLQDKYPNKLRIMAIEVQNNDIDPINNYKEEHHINYTTFSNYDIGLVVRYMADNAEWAGAIPFLAVIDTKGKVQVLKVGLSSEKTLEDYIEKYSK</sequence>
<dbReference type="PANTHER" id="PTHR42852">
    <property type="entry name" value="THIOL:DISULFIDE INTERCHANGE PROTEIN DSBE"/>
    <property type="match status" value="1"/>
</dbReference>
<feature type="domain" description="Thioredoxin" evidence="2">
    <location>
        <begin position="12"/>
        <end position="165"/>
    </location>
</feature>
<reference evidence="3" key="1">
    <citation type="submission" date="2020-01" db="EMBL/GenBank/DDBJ databases">
        <authorList>
            <person name="Meier V. D."/>
            <person name="Meier V D."/>
        </authorList>
    </citation>
    <scope>NUCLEOTIDE SEQUENCE</scope>
    <source>
        <strain evidence="3">HLG_WM_MAG_02</strain>
    </source>
</reference>
<dbReference type="PANTHER" id="PTHR42852:SF13">
    <property type="entry name" value="PROTEIN DIPZ"/>
    <property type="match status" value="1"/>
</dbReference>
<dbReference type="EMBL" id="CACVAZ010000117">
    <property type="protein sequence ID" value="CAA6818009.1"/>
    <property type="molecule type" value="Genomic_DNA"/>
</dbReference>
<dbReference type="InterPro" id="IPR000866">
    <property type="entry name" value="AhpC/TSA"/>
</dbReference>
<protein>
    <submittedName>
        <fullName evidence="3">Thioredoxin</fullName>
    </submittedName>
</protein>
<feature type="chain" id="PRO_5027828735" evidence="1">
    <location>
        <begin position="19"/>
        <end position="165"/>
    </location>
</feature>
<proteinExistence type="predicted"/>
<dbReference type="InterPro" id="IPR013766">
    <property type="entry name" value="Thioredoxin_domain"/>
</dbReference>
<evidence type="ECO:0000313" key="3">
    <source>
        <dbReference type="EMBL" id="CAA6818009.1"/>
    </source>
</evidence>
<evidence type="ECO:0000259" key="2">
    <source>
        <dbReference type="PROSITE" id="PS51352"/>
    </source>
</evidence>
<dbReference type="AlphaFoldDB" id="A0A6S6TTL6"/>
<dbReference type="InterPro" id="IPR036249">
    <property type="entry name" value="Thioredoxin-like_sf"/>
</dbReference>
<evidence type="ECO:0000256" key="1">
    <source>
        <dbReference type="SAM" id="SignalP"/>
    </source>
</evidence>
<feature type="signal peptide" evidence="1">
    <location>
        <begin position="1"/>
        <end position="18"/>
    </location>
</feature>
<accession>A0A6S6TTL6</accession>
<dbReference type="GO" id="GO:0016491">
    <property type="term" value="F:oxidoreductase activity"/>
    <property type="evidence" value="ECO:0007669"/>
    <property type="project" value="InterPro"/>
</dbReference>
<keyword evidence="1" id="KW-0732">Signal</keyword>
<dbReference type="SUPFAM" id="SSF52833">
    <property type="entry name" value="Thioredoxin-like"/>
    <property type="match status" value="1"/>
</dbReference>
<dbReference type="PROSITE" id="PS51352">
    <property type="entry name" value="THIOREDOXIN_2"/>
    <property type="match status" value="1"/>
</dbReference>